<accession>A0AAD6V140</accession>
<feature type="region of interest" description="Disordered" evidence="1">
    <location>
        <begin position="170"/>
        <end position="197"/>
    </location>
</feature>
<dbReference type="Proteomes" id="UP001219525">
    <property type="component" value="Unassembled WGS sequence"/>
</dbReference>
<protein>
    <submittedName>
        <fullName evidence="2">Uncharacterized protein</fullName>
    </submittedName>
</protein>
<gene>
    <name evidence="2" type="ORF">GGX14DRAFT_402717</name>
</gene>
<evidence type="ECO:0000313" key="3">
    <source>
        <dbReference type="Proteomes" id="UP001219525"/>
    </source>
</evidence>
<keyword evidence="3" id="KW-1185">Reference proteome</keyword>
<evidence type="ECO:0000313" key="2">
    <source>
        <dbReference type="EMBL" id="KAJ7197135.1"/>
    </source>
</evidence>
<reference evidence="2" key="1">
    <citation type="submission" date="2023-03" db="EMBL/GenBank/DDBJ databases">
        <title>Massive genome expansion in bonnet fungi (Mycena s.s.) driven by repeated elements and novel gene families across ecological guilds.</title>
        <authorList>
            <consortium name="Lawrence Berkeley National Laboratory"/>
            <person name="Harder C.B."/>
            <person name="Miyauchi S."/>
            <person name="Viragh M."/>
            <person name="Kuo A."/>
            <person name="Thoen E."/>
            <person name="Andreopoulos B."/>
            <person name="Lu D."/>
            <person name="Skrede I."/>
            <person name="Drula E."/>
            <person name="Henrissat B."/>
            <person name="Morin E."/>
            <person name="Kohler A."/>
            <person name="Barry K."/>
            <person name="LaButti K."/>
            <person name="Morin E."/>
            <person name="Salamov A."/>
            <person name="Lipzen A."/>
            <person name="Mereny Z."/>
            <person name="Hegedus B."/>
            <person name="Baldrian P."/>
            <person name="Stursova M."/>
            <person name="Weitz H."/>
            <person name="Taylor A."/>
            <person name="Grigoriev I.V."/>
            <person name="Nagy L.G."/>
            <person name="Martin F."/>
            <person name="Kauserud H."/>
        </authorList>
    </citation>
    <scope>NUCLEOTIDE SEQUENCE</scope>
    <source>
        <strain evidence="2">9144</strain>
    </source>
</reference>
<evidence type="ECO:0000256" key="1">
    <source>
        <dbReference type="SAM" id="MobiDB-lite"/>
    </source>
</evidence>
<sequence length="360" mass="38446">MLAGMAELNSVTLPSNTTSEDPPLPFLQLHLPTRFPQRLCALGPTPGYPSRRASPSAICPAAGGILDEVLAGPGAVGGEGTDAQPASTALVSSPSNTVWSLMEPRKNRRVSRRSFVVVTAAVPIPPLYPDPPLYTTIPPSRTSLAILRASSLWTVVARAPASVGVERVGLGKRGQPEGRNRTARNNTGVRDGVPGRGWRRASTTVTAQWGSWSWCSAPSVSDRFAAVQEQQALLGTCRRELPVRFLQRWDAGGCGVGRGSGVLVRKPHAALLGFLSYIACLISILTIENSSGRKEADLPTHDKYRCAYSHQAYFHVATLECLSTARAPLWASGPQHKYAGTVHVSGGVKGCFFGFDIQIE</sequence>
<comment type="caution">
    <text evidence="2">The sequence shown here is derived from an EMBL/GenBank/DDBJ whole genome shotgun (WGS) entry which is preliminary data.</text>
</comment>
<proteinExistence type="predicted"/>
<feature type="compositionally biased region" description="Polar residues" evidence="1">
    <location>
        <begin position="9"/>
        <end position="20"/>
    </location>
</feature>
<feature type="region of interest" description="Disordered" evidence="1">
    <location>
        <begin position="1"/>
        <end position="24"/>
    </location>
</feature>
<name>A0AAD6V140_9AGAR</name>
<dbReference type="EMBL" id="JARJCW010000079">
    <property type="protein sequence ID" value="KAJ7197135.1"/>
    <property type="molecule type" value="Genomic_DNA"/>
</dbReference>
<dbReference type="AlphaFoldDB" id="A0AAD6V140"/>
<organism evidence="2 3">
    <name type="scientific">Mycena pura</name>
    <dbReference type="NCBI Taxonomy" id="153505"/>
    <lineage>
        <taxon>Eukaryota</taxon>
        <taxon>Fungi</taxon>
        <taxon>Dikarya</taxon>
        <taxon>Basidiomycota</taxon>
        <taxon>Agaricomycotina</taxon>
        <taxon>Agaricomycetes</taxon>
        <taxon>Agaricomycetidae</taxon>
        <taxon>Agaricales</taxon>
        <taxon>Marasmiineae</taxon>
        <taxon>Mycenaceae</taxon>
        <taxon>Mycena</taxon>
    </lineage>
</organism>